<evidence type="ECO:0000256" key="8">
    <source>
        <dbReference type="ARBA" id="ARBA00074858"/>
    </source>
</evidence>
<accession>A0A4W6F294</accession>
<evidence type="ECO:0000259" key="10">
    <source>
        <dbReference type="PROSITE" id="PS50802"/>
    </source>
</evidence>
<dbReference type="GO" id="GO:0004843">
    <property type="term" value="F:cysteine-type deubiquitinase activity"/>
    <property type="evidence" value="ECO:0007669"/>
    <property type="project" value="UniProtKB-EC"/>
</dbReference>
<dbReference type="GO" id="GO:0070536">
    <property type="term" value="P:protein K63-linked deubiquitination"/>
    <property type="evidence" value="ECO:0007669"/>
    <property type="project" value="TreeGrafter"/>
</dbReference>
<comment type="catalytic activity">
    <reaction evidence="1">
        <text>Thiol-dependent hydrolysis of ester, thioester, amide, peptide and isopeptide bonds formed by the C-terminal Gly of ubiquitin (a 76-residue protein attached to proteins as an intracellular targeting signal).</text>
        <dbReference type="EC" id="3.4.19.12"/>
    </reaction>
</comment>
<evidence type="ECO:0000256" key="2">
    <source>
        <dbReference type="ARBA" id="ARBA00012759"/>
    </source>
</evidence>
<keyword evidence="4" id="KW-0833">Ubl conjugation pathway</keyword>
<evidence type="ECO:0000256" key="7">
    <source>
        <dbReference type="ARBA" id="ARBA00057633"/>
    </source>
</evidence>
<dbReference type="RefSeq" id="XP_018550852.2">
    <property type="nucleotide sequence ID" value="XM_018695336.2"/>
</dbReference>
<dbReference type="Proteomes" id="UP000314980">
    <property type="component" value="Unassembled WGS sequence"/>
</dbReference>
<reference evidence="11" key="3">
    <citation type="submission" date="2025-09" db="UniProtKB">
        <authorList>
            <consortium name="Ensembl"/>
        </authorList>
    </citation>
    <scope>IDENTIFICATION</scope>
</reference>
<sequence length="489" mass="55006">MCETQYIPWCNMGTWSQPCTSWSGPAAAFGIKDSFKMQLYNSVLTHYPRSSRKVTITLSTGSERLNGATPSSSEPDKARFTHPDTTSTTNGDPVRETPSSANMPAFSCYEASSMRPIYFTSTAEILIRRPDGVERSVPVHIMRESKTKPPSPSSHNGESILCNDCDSDVIVDLLDHLKNGTDELFPDCPELVGNHLFTSNTMCGPRIEEYKRVVRNSSEDDMVSVTNAPCRSNRWASLREEELVPSRAARPGTVIKEEFSDMSKAAPASDERRAFELSVLQESAPQRCQEREDINDKVTRYLAEVEKQNKYLQERNKYRYHIIPDGNCLYRAVCKATYGDQARHGELREQTVHHIADHLDEFNPIIEGDVGEFLINAAQDGAWAGYPELLAMSQMLNVNIHLTTGGSLESPTVSTMVHYLGEEDASKPAIWLSWLSNGHYDVLLDRCLPNPEYEDWCRHSQMQRKRDEELAKSMAASLSKMYIEQNGTA</sequence>
<dbReference type="AlphaFoldDB" id="A0A4W6F294"/>
<dbReference type="GeneID" id="108896282"/>
<proteinExistence type="predicted"/>
<keyword evidence="12" id="KW-1185">Reference proteome</keyword>
<dbReference type="STRING" id="8187.ENSLCAP00010044499"/>
<reference evidence="11" key="2">
    <citation type="submission" date="2025-08" db="UniProtKB">
        <authorList>
            <consortium name="Ensembl"/>
        </authorList>
    </citation>
    <scope>IDENTIFICATION</scope>
</reference>
<comment type="function">
    <text evidence="7">Deubiquitinating enzyme that specifically hydrolyzes 'Lys-63'-linked polyubiquitin to monoubiquitin. Required for the stability and translation of a subset mRNAs with a high abundance of rare codons by mediating deubiquitination of 40S ribosomal protein RPS10/eS10, thereby antagonizing ZNF598-mediated 40S ubiquitination. The abundance of rare codons in mRNAs can limit the translation rate and can lead to ribosome collisions that trigger activation of ribosome quality control (RQC) pathway by ZNF598. OTUD1-mediated deubiquitination prevents activation of the RQC and subsequent dissociation of ribosomes and stimulates formation of polysomes and translation.</text>
</comment>
<evidence type="ECO:0000256" key="1">
    <source>
        <dbReference type="ARBA" id="ARBA00000707"/>
    </source>
</evidence>
<dbReference type="SUPFAM" id="SSF54001">
    <property type="entry name" value="Cysteine proteinases"/>
    <property type="match status" value="1"/>
</dbReference>
<keyword evidence="6" id="KW-0788">Thiol protease</keyword>
<feature type="region of interest" description="Disordered" evidence="9">
    <location>
        <begin position="58"/>
        <end position="101"/>
    </location>
</feature>
<dbReference type="CDD" id="cd22747">
    <property type="entry name" value="OTU_OTUD1"/>
    <property type="match status" value="1"/>
</dbReference>
<gene>
    <name evidence="11" type="primary">LOC108896282</name>
</gene>
<dbReference type="InterPro" id="IPR050704">
    <property type="entry name" value="Peptidase_C85-like"/>
</dbReference>
<feature type="domain" description="OTU" evidence="10">
    <location>
        <begin position="317"/>
        <end position="446"/>
    </location>
</feature>
<evidence type="ECO:0000313" key="12">
    <source>
        <dbReference type="Proteomes" id="UP000314980"/>
    </source>
</evidence>
<dbReference type="PANTHER" id="PTHR12419">
    <property type="entry name" value="OTU DOMAIN CONTAINING PROTEIN"/>
    <property type="match status" value="1"/>
</dbReference>
<evidence type="ECO:0000256" key="6">
    <source>
        <dbReference type="ARBA" id="ARBA00022807"/>
    </source>
</evidence>
<dbReference type="InterPro" id="IPR047834">
    <property type="entry name" value="OTUD1_OTU"/>
</dbReference>
<evidence type="ECO:0000256" key="4">
    <source>
        <dbReference type="ARBA" id="ARBA00022786"/>
    </source>
</evidence>
<dbReference type="Ensembl" id="ENSLCAT00010045602.1">
    <property type="protein sequence ID" value="ENSLCAP00010044499.1"/>
    <property type="gene ID" value="ENSLCAG00010020677.1"/>
</dbReference>
<dbReference type="InParanoid" id="A0A4W6F294"/>
<dbReference type="EC" id="3.4.19.12" evidence="2"/>
<dbReference type="InterPro" id="IPR038765">
    <property type="entry name" value="Papain-like_cys_pep_sf"/>
</dbReference>
<dbReference type="OrthoDB" id="409956at2759"/>
<feature type="compositionally biased region" description="Polar residues" evidence="9">
    <location>
        <begin position="58"/>
        <end position="73"/>
    </location>
</feature>
<evidence type="ECO:0000256" key="5">
    <source>
        <dbReference type="ARBA" id="ARBA00022801"/>
    </source>
</evidence>
<name>A0A4W6F294_LATCA</name>
<dbReference type="Gene3D" id="3.90.70.80">
    <property type="match status" value="1"/>
</dbReference>
<reference evidence="12" key="1">
    <citation type="submission" date="2015-09" db="EMBL/GenBank/DDBJ databases">
        <authorList>
            <person name="Sai Rama Sridatta P."/>
        </authorList>
    </citation>
    <scope>NUCLEOTIDE SEQUENCE [LARGE SCALE GENOMIC DNA]</scope>
</reference>
<keyword evidence="3" id="KW-0645">Protease</keyword>
<dbReference type="Pfam" id="PF02338">
    <property type="entry name" value="OTU"/>
    <property type="match status" value="1"/>
</dbReference>
<keyword evidence="5" id="KW-0378">Hydrolase</keyword>
<evidence type="ECO:0000256" key="9">
    <source>
        <dbReference type="SAM" id="MobiDB-lite"/>
    </source>
</evidence>
<protein>
    <recommendedName>
        <fullName evidence="8">OTU domain-containing protein 1</fullName>
        <ecNumber evidence="2">3.4.19.12</ecNumber>
    </recommendedName>
</protein>
<evidence type="ECO:0000313" key="11">
    <source>
        <dbReference type="Ensembl" id="ENSLCAP00010044499.1"/>
    </source>
</evidence>
<dbReference type="InterPro" id="IPR003323">
    <property type="entry name" value="OTU_dom"/>
</dbReference>
<dbReference type="GO" id="GO:0006508">
    <property type="term" value="P:proteolysis"/>
    <property type="evidence" value="ECO:0007669"/>
    <property type="project" value="UniProtKB-KW"/>
</dbReference>
<dbReference type="PROSITE" id="PS50802">
    <property type="entry name" value="OTU"/>
    <property type="match status" value="1"/>
</dbReference>
<organism evidence="11 12">
    <name type="scientific">Lates calcarifer</name>
    <name type="common">Barramundi</name>
    <name type="synonym">Holocentrus calcarifer</name>
    <dbReference type="NCBI Taxonomy" id="8187"/>
    <lineage>
        <taxon>Eukaryota</taxon>
        <taxon>Metazoa</taxon>
        <taxon>Chordata</taxon>
        <taxon>Craniata</taxon>
        <taxon>Vertebrata</taxon>
        <taxon>Euteleostomi</taxon>
        <taxon>Actinopterygii</taxon>
        <taxon>Neopterygii</taxon>
        <taxon>Teleostei</taxon>
        <taxon>Neoteleostei</taxon>
        <taxon>Acanthomorphata</taxon>
        <taxon>Carangaria</taxon>
        <taxon>Carangaria incertae sedis</taxon>
        <taxon>Centropomidae</taxon>
        <taxon>Lates</taxon>
    </lineage>
</organism>
<evidence type="ECO:0000256" key="3">
    <source>
        <dbReference type="ARBA" id="ARBA00022670"/>
    </source>
</evidence>
<dbReference type="FunFam" id="3.90.70.80:FF:000010">
    <property type="entry name" value="OTU domain-containing protein 1"/>
    <property type="match status" value="1"/>
</dbReference>
<dbReference type="PANTHER" id="PTHR12419:SF101">
    <property type="entry name" value="OTU DOMAIN-CONTAINING PROTEIN 1"/>
    <property type="match status" value="1"/>
</dbReference>
<dbReference type="GeneTree" id="ENSGT00510000049635"/>
<dbReference type="KEGG" id="lcf:108896282"/>
<feature type="compositionally biased region" description="Polar residues" evidence="9">
    <location>
        <begin position="83"/>
        <end position="101"/>
    </location>
</feature>